<sequence length="418" mass="45386">MALLLTILAAVAVVGSAFDRNLRGDEAKGNSSNTSSEAALSLTGRNVSWTQPVVEVANFTEYVRTSFDFFKSTWKSMFGNSSDSNRNDTGDGIKRRSCLCIFDVDRTLTGRQGDTHSCPGCKARHAARLASELGVAKAEVYMFDDKASNINPFRGTGMNAHQVHQGLPPTTGTKYGINCFFNDKPMRRFVCEGSDPVPANPRINGEESSGPETFLDPLLLQQPVERPAENPQLKPGGRCFRRLRVSKEPALWVVPDLVSGREARLLMDVVDKQQGRIPPNSPREQGSDGEVEELLADLQERLRAAAGSASQLELLELRRLAPSKQASAGAPVITAPSTTAHAENFRAVYLFLNDIPDGGGGELHFPKIRVKVRARRGFAVVWNCGRNAGQEIGQDHLGLPPQTCARYGAACSFSTESG</sequence>
<feature type="signal peptide" evidence="2">
    <location>
        <begin position="1"/>
        <end position="17"/>
    </location>
</feature>
<evidence type="ECO:0000313" key="3">
    <source>
        <dbReference type="EMBL" id="CAE7368465.1"/>
    </source>
</evidence>
<name>A0A812Q5B8_9DINO</name>
<evidence type="ECO:0000313" key="4">
    <source>
        <dbReference type="Proteomes" id="UP000601435"/>
    </source>
</evidence>
<evidence type="ECO:0000256" key="2">
    <source>
        <dbReference type="SAM" id="SignalP"/>
    </source>
</evidence>
<dbReference type="Gene3D" id="3.40.50.1000">
    <property type="entry name" value="HAD superfamily/HAD-like"/>
    <property type="match status" value="1"/>
</dbReference>
<protein>
    <submittedName>
        <fullName evidence="3">P4H5 protein</fullName>
    </submittedName>
</protein>
<evidence type="ECO:0000256" key="1">
    <source>
        <dbReference type="SAM" id="MobiDB-lite"/>
    </source>
</evidence>
<keyword evidence="2" id="KW-0732">Signal</keyword>
<dbReference type="Gene3D" id="2.60.120.620">
    <property type="entry name" value="q2cbj1_9rhob like domain"/>
    <property type="match status" value="1"/>
</dbReference>
<feature type="chain" id="PRO_5033045949" evidence="2">
    <location>
        <begin position="18"/>
        <end position="418"/>
    </location>
</feature>
<accession>A0A812Q5B8</accession>
<dbReference type="OrthoDB" id="407973at2759"/>
<dbReference type="InterPro" id="IPR023214">
    <property type="entry name" value="HAD_sf"/>
</dbReference>
<dbReference type="Proteomes" id="UP000601435">
    <property type="component" value="Unassembled WGS sequence"/>
</dbReference>
<proteinExistence type="predicted"/>
<comment type="caution">
    <text evidence="3">The sequence shown here is derived from an EMBL/GenBank/DDBJ whole genome shotgun (WGS) entry which is preliminary data.</text>
</comment>
<dbReference type="AlphaFoldDB" id="A0A812Q5B8"/>
<keyword evidence="4" id="KW-1185">Reference proteome</keyword>
<feature type="region of interest" description="Disordered" evidence="1">
    <location>
        <begin position="271"/>
        <end position="290"/>
    </location>
</feature>
<gene>
    <name evidence="3" type="primary">P4H5</name>
    <name evidence="3" type="ORF">SNEC2469_LOCUS9869</name>
</gene>
<reference evidence="3" key="1">
    <citation type="submission" date="2021-02" db="EMBL/GenBank/DDBJ databases">
        <authorList>
            <person name="Dougan E. K."/>
            <person name="Rhodes N."/>
            <person name="Thang M."/>
            <person name="Chan C."/>
        </authorList>
    </citation>
    <scope>NUCLEOTIDE SEQUENCE</scope>
</reference>
<dbReference type="EMBL" id="CAJNJA010015765">
    <property type="protein sequence ID" value="CAE7368465.1"/>
    <property type="molecule type" value="Genomic_DNA"/>
</dbReference>
<organism evidence="3 4">
    <name type="scientific">Symbiodinium necroappetens</name>
    <dbReference type="NCBI Taxonomy" id="1628268"/>
    <lineage>
        <taxon>Eukaryota</taxon>
        <taxon>Sar</taxon>
        <taxon>Alveolata</taxon>
        <taxon>Dinophyceae</taxon>
        <taxon>Suessiales</taxon>
        <taxon>Symbiodiniaceae</taxon>
        <taxon>Symbiodinium</taxon>
    </lineage>
</organism>